<dbReference type="EC" id="2.4.-.-" evidence="2"/>
<reference evidence="2 3" key="1">
    <citation type="submission" date="2024-02" db="EMBL/GenBank/DDBJ databases">
        <title>STSV induces naive adaptation in Sulfolobus.</title>
        <authorList>
            <person name="Xiang X."/>
            <person name="Song M."/>
        </authorList>
    </citation>
    <scope>NUCLEOTIDE SEQUENCE [LARGE SCALE GENOMIC DNA]</scope>
    <source>
        <strain evidence="2 3">RT2</strain>
    </source>
</reference>
<dbReference type="CDD" id="cd03801">
    <property type="entry name" value="GT4_PimA-like"/>
    <property type="match status" value="1"/>
</dbReference>
<sequence>MEKRKKIVHVTHTFYPVVGGIEKSIYEIAIRQQAKYDVTVLTSSKVPDDNYKMKVEKLRSIRLFNMPDLTIPLESSKVLKEADIVHYHSQNSLFSIKLMMKGENVIFTLMAIDSLYNHPNFVIRLFSPLYSKITMNKVLSNSKKLLVKNTRDLRILKEKYNRDAFLVPEGVDDIFFTYPKSNRFIERIGDEYILYIGRLHKLKGVEVLLRAAKMLNSKIVFIGPGDINIYRKMAEKLDVDKKCVFLGYVDDKTKIEAIDSASFIVIPSISEYVEAFSITLSEAWSREKAVIATEVGSLRYRIINGVNGILVPPNDPISLAQAANNLLNDRRLAEKMGKEGRKEVVTWDYVVELLDKIYWGA</sequence>
<evidence type="ECO:0000313" key="3">
    <source>
        <dbReference type="Proteomes" id="UP001432202"/>
    </source>
</evidence>
<evidence type="ECO:0000313" key="2">
    <source>
        <dbReference type="EMBL" id="WWQ60949.1"/>
    </source>
</evidence>
<dbReference type="GeneID" id="89335578"/>
<keyword evidence="3" id="KW-1185">Reference proteome</keyword>
<dbReference type="EMBL" id="CP146016">
    <property type="protein sequence ID" value="WWQ60949.1"/>
    <property type="molecule type" value="Genomic_DNA"/>
</dbReference>
<dbReference type="GO" id="GO:0016757">
    <property type="term" value="F:glycosyltransferase activity"/>
    <property type="evidence" value="ECO:0007669"/>
    <property type="project" value="UniProtKB-KW"/>
</dbReference>
<dbReference type="PANTHER" id="PTHR45947">
    <property type="entry name" value="SULFOQUINOVOSYL TRANSFERASE SQD2"/>
    <property type="match status" value="1"/>
</dbReference>
<dbReference type="RefSeq" id="WP_338602518.1">
    <property type="nucleotide sequence ID" value="NZ_CP146016.1"/>
</dbReference>
<dbReference type="Proteomes" id="UP001432202">
    <property type="component" value="Chromosome"/>
</dbReference>
<organism evidence="2 3">
    <name type="scientific">Sulfolobus tengchongensis</name>
    <dbReference type="NCBI Taxonomy" id="207809"/>
    <lineage>
        <taxon>Archaea</taxon>
        <taxon>Thermoproteota</taxon>
        <taxon>Thermoprotei</taxon>
        <taxon>Sulfolobales</taxon>
        <taxon>Sulfolobaceae</taxon>
        <taxon>Sulfolobus</taxon>
    </lineage>
</organism>
<dbReference type="AlphaFoldDB" id="A0AAX4L1U8"/>
<dbReference type="PANTHER" id="PTHR45947:SF3">
    <property type="entry name" value="SULFOQUINOVOSYL TRANSFERASE SQD2"/>
    <property type="match status" value="1"/>
</dbReference>
<dbReference type="InterPro" id="IPR001296">
    <property type="entry name" value="Glyco_trans_1"/>
</dbReference>
<protein>
    <submittedName>
        <fullName evidence="2">Glycosyltransferase family 4 protein</fullName>
        <ecNumber evidence="2">2.4.-.-</ecNumber>
    </submittedName>
</protein>
<dbReference type="Pfam" id="PF00534">
    <property type="entry name" value="Glycos_transf_1"/>
    <property type="match status" value="1"/>
</dbReference>
<evidence type="ECO:0000259" key="1">
    <source>
        <dbReference type="Pfam" id="PF00534"/>
    </source>
</evidence>
<dbReference type="SUPFAM" id="SSF53756">
    <property type="entry name" value="UDP-Glycosyltransferase/glycogen phosphorylase"/>
    <property type="match status" value="1"/>
</dbReference>
<feature type="domain" description="Glycosyl transferase family 1" evidence="1">
    <location>
        <begin position="189"/>
        <end position="342"/>
    </location>
</feature>
<dbReference type="Gene3D" id="3.40.50.2000">
    <property type="entry name" value="Glycogen Phosphorylase B"/>
    <property type="match status" value="2"/>
</dbReference>
<keyword evidence="2" id="KW-0328">Glycosyltransferase</keyword>
<name>A0AAX4L1U8_9CREN</name>
<dbReference type="InterPro" id="IPR050194">
    <property type="entry name" value="Glycosyltransferase_grp1"/>
</dbReference>
<gene>
    <name evidence="2" type="ORF">V6M85_02380</name>
</gene>
<accession>A0AAX4L1U8</accession>
<keyword evidence="2" id="KW-0808">Transferase</keyword>
<proteinExistence type="predicted"/>